<evidence type="ECO:0000313" key="5">
    <source>
        <dbReference type="EMBL" id="KAK5575152.1"/>
    </source>
</evidence>
<feature type="chain" id="PRO_5043012697" description="EGF-like domain-containing protein" evidence="3">
    <location>
        <begin position="22"/>
        <end position="1465"/>
    </location>
</feature>
<proteinExistence type="predicted"/>
<dbReference type="SMART" id="SM00181">
    <property type="entry name" value="EGF"/>
    <property type="match status" value="2"/>
</dbReference>
<dbReference type="InterPro" id="IPR055463">
    <property type="entry name" value="DUF7035"/>
</dbReference>
<dbReference type="Pfam" id="PF23034">
    <property type="entry name" value="DUF7035"/>
    <property type="match status" value="1"/>
</dbReference>
<dbReference type="Pfam" id="PF01833">
    <property type="entry name" value="TIG"/>
    <property type="match status" value="1"/>
</dbReference>
<dbReference type="Pfam" id="PF23033">
    <property type="entry name" value="DUF7034"/>
    <property type="match status" value="1"/>
</dbReference>
<dbReference type="Pfam" id="PF22933">
    <property type="entry name" value="ComC_SSD"/>
    <property type="match status" value="1"/>
</dbReference>
<dbReference type="PROSITE" id="PS01186">
    <property type="entry name" value="EGF_2"/>
    <property type="match status" value="1"/>
</dbReference>
<reference evidence="5 6" key="1">
    <citation type="submission" date="2023-11" db="EMBL/GenBank/DDBJ databases">
        <title>Dfirmibasis_genome.</title>
        <authorList>
            <person name="Edelbroek B."/>
            <person name="Kjellin J."/>
            <person name="Jerlstrom-Hultqvist J."/>
            <person name="Soderbom F."/>
        </authorList>
    </citation>
    <scope>NUCLEOTIDE SEQUENCE [LARGE SCALE GENOMIC DNA]</scope>
    <source>
        <strain evidence="5 6">TNS-C-14</strain>
    </source>
</reference>
<keyword evidence="6" id="KW-1185">Reference proteome</keyword>
<dbReference type="InterPro" id="IPR054484">
    <property type="entry name" value="ComC_SSD"/>
</dbReference>
<feature type="disulfide bond" evidence="1">
    <location>
        <begin position="1131"/>
        <end position="1141"/>
    </location>
</feature>
<evidence type="ECO:0000259" key="4">
    <source>
        <dbReference type="PROSITE" id="PS50026"/>
    </source>
</evidence>
<dbReference type="EMBL" id="JAVFKY010000006">
    <property type="protein sequence ID" value="KAK5575152.1"/>
    <property type="molecule type" value="Genomic_DNA"/>
</dbReference>
<evidence type="ECO:0000256" key="1">
    <source>
        <dbReference type="PROSITE-ProRule" id="PRU00076"/>
    </source>
</evidence>
<gene>
    <name evidence="5" type="ORF">RB653_010408</name>
</gene>
<keyword evidence="3" id="KW-0732">Signal</keyword>
<dbReference type="PROSITE" id="PS50026">
    <property type="entry name" value="EGF_3"/>
    <property type="match status" value="1"/>
</dbReference>
<organism evidence="5 6">
    <name type="scientific">Dictyostelium firmibasis</name>
    <dbReference type="NCBI Taxonomy" id="79012"/>
    <lineage>
        <taxon>Eukaryota</taxon>
        <taxon>Amoebozoa</taxon>
        <taxon>Evosea</taxon>
        <taxon>Eumycetozoa</taxon>
        <taxon>Dictyostelia</taxon>
        <taxon>Dictyosteliales</taxon>
        <taxon>Dictyosteliaceae</taxon>
        <taxon>Dictyostelium</taxon>
    </lineage>
</organism>
<name>A0AAN7YTM2_9MYCE</name>
<dbReference type="InterPro" id="IPR055462">
    <property type="entry name" value="DUF7034"/>
</dbReference>
<dbReference type="PANTHER" id="PTHR31378">
    <property type="entry name" value="EGF-LIKE DOMAIN-CONTAINING PROTEIN-RELATED-RELATED"/>
    <property type="match status" value="1"/>
</dbReference>
<dbReference type="InterPro" id="IPR000742">
    <property type="entry name" value="EGF"/>
</dbReference>
<dbReference type="Proteomes" id="UP001344447">
    <property type="component" value="Unassembled WGS sequence"/>
</dbReference>
<keyword evidence="2" id="KW-1133">Transmembrane helix</keyword>
<dbReference type="Pfam" id="PF24893">
    <property type="entry name" value="DUF7743"/>
    <property type="match status" value="1"/>
</dbReference>
<dbReference type="PANTHER" id="PTHR31378:SF29">
    <property type="entry name" value="EGF-LIKE DOMAIN-CONTAINING PROTEIN-RELATED"/>
    <property type="match status" value="1"/>
</dbReference>
<evidence type="ECO:0000313" key="6">
    <source>
        <dbReference type="Proteomes" id="UP001344447"/>
    </source>
</evidence>
<sequence length="1465" mass="164165">MKNFFIFFYFFISFIINKVISNEIVPLISSKLIENEYATLGGNCTITYLLEFPYSSSIANITSVIYDYNPIKVTVGKNLNKDHSILVSNILLPIDSQQFKLTIIDSLITSYDCNIQLELKCSILPTLVSPINKNPNSNNWIMTKSRLLNQQPTLTIYMSNLNGFIGQNTSNTDRFNFKSSMIFYKNFQQFDPKVLLINYYYSIATSKIGNFIWSYSDNDFIVAESISFTSPISSETINPPDNIGLITYPSLPYIKNFKIIFQIFNSSVLNSTILGFVANSDGTKDAMNVYPIYGNPSNAQFIVYINNFNDYKYNISTWGLYTYHSSTCDLKTLISRGVDTIPVPVSNVKSCQLSYYATDSYYFPIFSFINDAQSPVTNIGLGPFIKLDRVSYPYGFSKGNAKNYTYKINTVVPLYFNTESYYFICPDSVGLMASSEYKGDISTPIISSVLFIPKDDGLKTIVRINASDSSFGIFYMETFPSSIRIIGSDLVSGDRFNGVYEKLIDFSIYPQITSIVAYNTYNLKSYTFIVENLYPSKTPSIVDITTFRFASPLVNLSIDGFMNTIYMNYSDANINYRPGFKLITTAEIARDFEWNHNYDFLQWDNTLQLFKLDFYMPPRLFTGNLEYRFNFGYYDLDPNSLSNLLVNKSINNNNPILSVVSDYADEMPPIVTNIVKYFQSNTISIDLVWEITFSDQINGVESINITVKSDFDLIGETFTYFPTPPNNKIFTYRVKKTIVLNAKSQTYTISEIVTRDTSGHYANSTLEPSHQNILNPWRLTYDNITQFDLVIKNSINVEENFPTIGQFKLSKPSNNQTVIVQFTVNDDSGISNNLPIIYFTTRMNQVFSVVANSKSCSSNVCSFENTISLPFLFGYPEPISVSIYRIEDVYFNFNGYPATSLSDSFITTFTIEDTTPTIESTSSITDSGGNLILYGHWFGIDESAITIMIRYIDIPNENITSSGFIYQAGNEIKFSQIKKTKGQSIFIQLKVGEKLSNEFELKPIPTIDCPNNCNEGQNQGICQSDGTCKCLDGKWFGIDCSFPYHFISSVLPSTTKGGEASFIGSFGNIHNEISLLISGTNCPITFNSSSLIKCSAPPGTGTKNVTLTQNLLTFTGYNIYKYIEISTSLPCPNKCSNNGICNTTTGFCICNSGFGLFDCSALVNTDNGGGSNTTIDTGTGSINLTNSQTNFQISIKSLIEIDIYGGVVKSYSLLNNWTFNKTENELEPNKYILKQQIINNNSSSPGGSTNSSCIVTSIIEEIKEKNGKEFTFAGSTFIAPSGSIKFTISISNYTYQSNLNSLKLDLVSLTDGDNVESTTDCNSKQTEIDTSNVNDLTTFNYIKISKNNRILEGRFINKVISDGRSTFFTTTTRNNSNSIITTLNLPHCVSECIIDPDFSVLISNDYKFKCDSENSRKWFLPVVITVPIVGCMLIIIFGVILYKKSTTIKVIVLGSKLNKIGVKKN</sequence>
<protein>
    <recommendedName>
        <fullName evidence="4">EGF-like domain-containing protein</fullName>
    </recommendedName>
</protein>
<keyword evidence="1" id="KW-1015">Disulfide bond</keyword>
<feature type="transmembrane region" description="Helical" evidence="2">
    <location>
        <begin position="1418"/>
        <end position="1442"/>
    </location>
</feature>
<dbReference type="InterPro" id="IPR002909">
    <property type="entry name" value="IPT_dom"/>
</dbReference>
<comment type="caution">
    <text evidence="1">Lacks conserved residue(s) required for the propagation of feature annotation.</text>
</comment>
<evidence type="ECO:0000256" key="3">
    <source>
        <dbReference type="SAM" id="SignalP"/>
    </source>
</evidence>
<keyword evidence="1" id="KW-0245">EGF-like domain</keyword>
<feature type="signal peptide" evidence="3">
    <location>
        <begin position="1"/>
        <end position="21"/>
    </location>
</feature>
<comment type="caution">
    <text evidence="5">The sequence shown here is derived from an EMBL/GenBank/DDBJ whole genome shotgun (WGS) entry which is preliminary data.</text>
</comment>
<keyword evidence="2" id="KW-0472">Membrane</keyword>
<keyword evidence="2" id="KW-0812">Transmembrane</keyword>
<feature type="disulfide bond" evidence="1">
    <location>
        <begin position="1150"/>
        <end position="1159"/>
    </location>
</feature>
<accession>A0AAN7YTM2</accession>
<evidence type="ECO:0000256" key="2">
    <source>
        <dbReference type="SAM" id="Phobius"/>
    </source>
</evidence>
<feature type="domain" description="EGF-like" evidence="4">
    <location>
        <begin position="1127"/>
        <end position="1160"/>
    </location>
</feature>
<dbReference type="InterPro" id="IPR056645">
    <property type="entry name" value="DUF7743"/>
</dbReference>
<dbReference type="CDD" id="cd00053">
    <property type="entry name" value="EGF"/>
    <property type="match status" value="1"/>
</dbReference>